<keyword evidence="2" id="KW-1185">Reference proteome</keyword>
<gene>
    <name evidence="1" type="primary">Acey_s0148.g2672</name>
    <name evidence="1" type="ORF">Y032_0148g2672</name>
</gene>
<dbReference type="EMBL" id="JARK01001484">
    <property type="protein sequence ID" value="EYB96688.1"/>
    <property type="molecule type" value="Genomic_DNA"/>
</dbReference>
<dbReference type="AlphaFoldDB" id="A0A016T147"/>
<accession>A0A016T147</accession>
<sequence>MRLTRRKLSNTILDTGQPASTRVIADSKNDVVSMTSLRLEAVYSLRWILSVLLVTLSQDKCYDHSGRQSNERDEWGQIF</sequence>
<organism evidence="1 2">
    <name type="scientific">Ancylostoma ceylanicum</name>
    <dbReference type="NCBI Taxonomy" id="53326"/>
    <lineage>
        <taxon>Eukaryota</taxon>
        <taxon>Metazoa</taxon>
        <taxon>Ecdysozoa</taxon>
        <taxon>Nematoda</taxon>
        <taxon>Chromadorea</taxon>
        <taxon>Rhabditida</taxon>
        <taxon>Rhabditina</taxon>
        <taxon>Rhabditomorpha</taxon>
        <taxon>Strongyloidea</taxon>
        <taxon>Ancylostomatidae</taxon>
        <taxon>Ancylostomatinae</taxon>
        <taxon>Ancylostoma</taxon>
    </lineage>
</organism>
<dbReference type="Proteomes" id="UP000024635">
    <property type="component" value="Unassembled WGS sequence"/>
</dbReference>
<proteinExistence type="predicted"/>
<name>A0A016T147_9BILA</name>
<reference evidence="2" key="1">
    <citation type="journal article" date="2015" name="Nat. Genet.">
        <title>The genome and transcriptome of the zoonotic hookworm Ancylostoma ceylanicum identify infection-specific gene families.</title>
        <authorList>
            <person name="Schwarz E.M."/>
            <person name="Hu Y."/>
            <person name="Antoshechkin I."/>
            <person name="Miller M.M."/>
            <person name="Sternberg P.W."/>
            <person name="Aroian R.V."/>
        </authorList>
    </citation>
    <scope>NUCLEOTIDE SEQUENCE</scope>
    <source>
        <strain evidence="2">HY135</strain>
    </source>
</reference>
<evidence type="ECO:0000313" key="2">
    <source>
        <dbReference type="Proteomes" id="UP000024635"/>
    </source>
</evidence>
<protein>
    <submittedName>
        <fullName evidence="1">Uncharacterized protein</fullName>
    </submittedName>
</protein>
<evidence type="ECO:0000313" key="1">
    <source>
        <dbReference type="EMBL" id="EYB96688.1"/>
    </source>
</evidence>
<comment type="caution">
    <text evidence="1">The sequence shown here is derived from an EMBL/GenBank/DDBJ whole genome shotgun (WGS) entry which is preliminary data.</text>
</comment>